<sequence>MAINLYNTQIEELYIHQVGNKCRGEGIFWNDHPTYLSDEITPLVKEFFFKLFREKEETLFQFVHEVDLEYHDLYPGIKKCFDAQVPLSQLALKVCKHMYDQSNHPHVKPGEVYIARLSSVILDNTKYNAIGIFKSELKHDFLQFKKKESQMEMLLQQGISLSKLDKGAIIIDLDGDEGYRILNIDTNRYDTKYWTEKVLGVDVILNDNLYTKKYLKFFQDFAKEVIRPAGDKRDELLFMNKAIHHFGTHDTYDQDEFLTEVLEDPGMQAEFDHYKVEQGPKYGIEDLSSFAIVNEAIKPAVRNFKSLIELDTNVAIKMDFVNAESFEKFVEKGWDEERQMYYYLVYFNKEKK</sequence>
<reference evidence="1 2" key="1">
    <citation type="submission" date="2018-07" db="EMBL/GenBank/DDBJ databases">
        <title>Leeuwenhoekiella genomics.</title>
        <authorList>
            <person name="Tahon G."/>
            <person name="Willems A."/>
        </authorList>
    </citation>
    <scope>NUCLEOTIDE SEQUENCE [LARGE SCALE GENOMIC DNA]</scope>
    <source>
        <strain evidence="1 2">LMG 1345</strain>
    </source>
</reference>
<proteinExistence type="predicted"/>
<accession>A0A4Q0PNA4</accession>
<protein>
    <submittedName>
        <fullName evidence="1">Nucleoid associated protein NdpA</fullName>
    </submittedName>
</protein>
<dbReference type="Proteomes" id="UP000290608">
    <property type="component" value="Unassembled WGS sequence"/>
</dbReference>
<name>A0A4Q0PNA4_9FLAO</name>
<gene>
    <name evidence="1" type="ORF">DSL99_1334</name>
</gene>
<evidence type="ECO:0000313" key="2">
    <source>
        <dbReference type="Proteomes" id="UP000290608"/>
    </source>
</evidence>
<dbReference type="RefSeq" id="WP_073098504.1">
    <property type="nucleotide sequence ID" value="NZ_QOVL01000005.1"/>
</dbReference>
<dbReference type="EMBL" id="QOVL01000005">
    <property type="protein sequence ID" value="RXG32029.1"/>
    <property type="molecule type" value="Genomic_DNA"/>
</dbReference>
<dbReference type="AlphaFoldDB" id="A0A4Q0PNA4"/>
<dbReference type="GO" id="GO:0009295">
    <property type="term" value="C:nucleoid"/>
    <property type="evidence" value="ECO:0007669"/>
    <property type="project" value="InterPro"/>
</dbReference>
<dbReference type="Pfam" id="PF04245">
    <property type="entry name" value="NA37"/>
    <property type="match status" value="1"/>
</dbReference>
<dbReference type="STRING" id="1122159.SAMN02745246_01390"/>
<dbReference type="InterPro" id="IPR007358">
    <property type="entry name" value="Nucleoid_associated_NdpA"/>
</dbReference>
<evidence type="ECO:0000313" key="1">
    <source>
        <dbReference type="EMBL" id="RXG32029.1"/>
    </source>
</evidence>
<comment type="caution">
    <text evidence="1">The sequence shown here is derived from an EMBL/GenBank/DDBJ whole genome shotgun (WGS) entry which is preliminary data.</text>
</comment>
<organism evidence="1 2">
    <name type="scientific">Leeuwenhoekiella marinoflava</name>
    <dbReference type="NCBI Taxonomy" id="988"/>
    <lineage>
        <taxon>Bacteria</taxon>
        <taxon>Pseudomonadati</taxon>
        <taxon>Bacteroidota</taxon>
        <taxon>Flavobacteriia</taxon>
        <taxon>Flavobacteriales</taxon>
        <taxon>Flavobacteriaceae</taxon>
        <taxon>Leeuwenhoekiella</taxon>
    </lineage>
</organism>